<reference evidence="3 4" key="1">
    <citation type="submission" date="2023-03" db="EMBL/GenBank/DDBJ databases">
        <title>Classification of Bisgaard taxon 6 and taxon 10 as Exercitatus varius gen. nov., spec. nov.</title>
        <authorList>
            <person name="Christensen H."/>
        </authorList>
    </citation>
    <scope>NUCLEOTIDE SEQUENCE [LARGE SCALE GENOMIC DNA]</scope>
    <source>
        <strain evidence="3 4">23350_01</strain>
    </source>
</reference>
<evidence type="ECO:0000256" key="1">
    <source>
        <dbReference type="ARBA" id="ARBA00022679"/>
    </source>
</evidence>
<evidence type="ECO:0000313" key="3">
    <source>
        <dbReference type="EMBL" id="MDG2945456.1"/>
    </source>
</evidence>
<name>A0ABT6EPI0_9PAST</name>
<dbReference type="CDD" id="cd03801">
    <property type="entry name" value="GT4_PimA-like"/>
    <property type="match status" value="1"/>
</dbReference>
<keyword evidence="1" id="KW-0808">Transferase</keyword>
<evidence type="ECO:0000313" key="4">
    <source>
        <dbReference type="Proteomes" id="UP001216057"/>
    </source>
</evidence>
<dbReference type="EMBL" id="JARQTX010000003">
    <property type="protein sequence ID" value="MDG2945456.1"/>
    <property type="molecule type" value="Genomic_DNA"/>
</dbReference>
<dbReference type="SUPFAM" id="SSF53756">
    <property type="entry name" value="UDP-Glycosyltransferase/glycogen phosphorylase"/>
    <property type="match status" value="1"/>
</dbReference>
<dbReference type="PANTHER" id="PTHR46401">
    <property type="entry name" value="GLYCOSYLTRANSFERASE WBBK-RELATED"/>
    <property type="match status" value="1"/>
</dbReference>
<keyword evidence="4" id="KW-1185">Reference proteome</keyword>
<organism evidence="3 4">
    <name type="scientific">Exercitatus varius</name>
    <dbReference type="NCBI Taxonomy" id="67857"/>
    <lineage>
        <taxon>Bacteria</taxon>
        <taxon>Pseudomonadati</taxon>
        <taxon>Pseudomonadota</taxon>
        <taxon>Gammaproteobacteria</taxon>
        <taxon>Pasteurellales</taxon>
        <taxon>Pasteurellaceae</taxon>
        <taxon>Exercitatus</taxon>
    </lineage>
</organism>
<dbReference type="PANTHER" id="PTHR46401:SF2">
    <property type="entry name" value="GLYCOSYLTRANSFERASE WBBK-RELATED"/>
    <property type="match status" value="1"/>
</dbReference>
<dbReference type="Gene3D" id="3.40.50.2000">
    <property type="entry name" value="Glycogen Phosphorylase B"/>
    <property type="match status" value="1"/>
</dbReference>
<dbReference type="Gene3D" id="3.40.50.11090">
    <property type="match status" value="1"/>
</dbReference>
<dbReference type="Pfam" id="PF00534">
    <property type="entry name" value="Glycos_transf_1"/>
    <property type="match status" value="1"/>
</dbReference>
<accession>A0ABT6EPI0</accession>
<protein>
    <submittedName>
        <fullName evidence="3">Glycosyltransferase family 4 protein</fullName>
    </submittedName>
</protein>
<dbReference type="RefSeq" id="WP_317485679.1">
    <property type="nucleotide sequence ID" value="NZ_JARQTX010000003.1"/>
</dbReference>
<dbReference type="Proteomes" id="UP001216057">
    <property type="component" value="Unassembled WGS sequence"/>
</dbReference>
<feature type="domain" description="Glycosyl transferase family 1" evidence="2">
    <location>
        <begin position="183"/>
        <end position="327"/>
    </location>
</feature>
<evidence type="ECO:0000259" key="2">
    <source>
        <dbReference type="Pfam" id="PF00534"/>
    </source>
</evidence>
<dbReference type="InterPro" id="IPR001296">
    <property type="entry name" value="Glyco_trans_1"/>
</dbReference>
<proteinExistence type="predicted"/>
<comment type="caution">
    <text evidence="3">The sequence shown here is derived from an EMBL/GenBank/DDBJ whole genome shotgun (WGS) entry which is preliminary data.</text>
</comment>
<gene>
    <name evidence="3" type="ORF">P7M32_03295</name>
</gene>
<sequence length="356" mass="40745">MKITFCLPSILKVPAGGFKIVFEYANRLAQRGHSITIVFLSDTNFVRVRPLFLKKILSYFKLIGYPNWFELNKKVKIIATPYLDGRDFPKSDIVFATSARTAPIIASLDREKGIGCYFVQDFENWSMSDDKVVSTYQLGLKIITIAQWLEKLIKEKAGVEAFTISNPIDLDKFFVQKKIEERSPYEIAMLYHEGKHKGVDIAFRALDLVRKRYPQIHLNLFGVYEFNKNLSWISYTHQANDKDLLRIYNRSSIFLCASSIEGFGLTGAESMACGCALVSTSYKGVFEYALDQKNALLSSVNDPHELSDNIIKLIEDKHLRTKLALQASEDMKSLSWEYAIDKFEKFLIEIKSGNFM</sequence>